<proteinExistence type="predicted"/>
<feature type="region of interest" description="Disordered" evidence="1">
    <location>
        <begin position="70"/>
        <end position="108"/>
    </location>
</feature>
<evidence type="ECO:0000313" key="3">
    <source>
        <dbReference type="Proteomes" id="UP000631114"/>
    </source>
</evidence>
<feature type="region of interest" description="Disordered" evidence="1">
    <location>
        <begin position="278"/>
        <end position="307"/>
    </location>
</feature>
<dbReference type="OrthoDB" id="1873930at2759"/>
<evidence type="ECO:0000256" key="1">
    <source>
        <dbReference type="SAM" id="MobiDB-lite"/>
    </source>
</evidence>
<keyword evidence="3" id="KW-1185">Reference proteome</keyword>
<dbReference type="PANTHER" id="PTHR13343">
    <property type="entry name" value="CREG1 PROTEIN"/>
    <property type="match status" value="1"/>
</dbReference>
<gene>
    <name evidence="2" type="ORF">IFM89_038524</name>
</gene>
<comment type="caution">
    <text evidence="2">The sequence shown here is derived from an EMBL/GenBank/DDBJ whole genome shotgun (WGS) entry which is preliminary data.</text>
</comment>
<dbReference type="Proteomes" id="UP000631114">
    <property type="component" value="Unassembled WGS sequence"/>
</dbReference>
<reference evidence="2 3" key="1">
    <citation type="submission" date="2020-10" db="EMBL/GenBank/DDBJ databases">
        <title>The Coptis chinensis genome and diversification of protoberbering-type alkaloids.</title>
        <authorList>
            <person name="Wang B."/>
            <person name="Shu S."/>
            <person name="Song C."/>
            <person name="Liu Y."/>
        </authorList>
    </citation>
    <scope>NUCLEOTIDE SEQUENCE [LARGE SCALE GENOMIC DNA]</scope>
    <source>
        <strain evidence="2">HL-2020</strain>
        <tissue evidence="2">Leaf</tissue>
    </source>
</reference>
<dbReference type="PANTHER" id="PTHR13343:SF28">
    <property type="entry name" value="PENTATRICOPEPTIDE REPEAT (PPR) SUPERFAMILY PROTEIN"/>
    <property type="match status" value="1"/>
</dbReference>
<organism evidence="2 3">
    <name type="scientific">Coptis chinensis</name>
    <dbReference type="NCBI Taxonomy" id="261450"/>
    <lineage>
        <taxon>Eukaryota</taxon>
        <taxon>Viridiplantae</taxon>
        <taxon>Streptophyta</taxon>
        <taxon>Embryophyta</taxon>
        <taxon>Tracheophyta</taxon>
        <taxon>Spermatophyta</taxon>
        <taxon>Magnoliopsida</taxon>
        <taxon>Ranunculales</taxon>
        <taxon>Ranunculaceae</taxon>
        <taxon>Coptidoideae</taxon>
        <taxon>Coptis</taxon>
    </lineage>
</organism>
<sequence length="336" mass="37732">MMILESALAVRFRNKTTTTSTTTSLYPRPWFNHDEVAPPSVHFTPGLNSSILCLLPTRRRKRINWALRAGDGPAEHSSDSDPPSSYHPFEDIGEPSSTSLDSGDARPTPAEITRTLIEVNSKATLMFSGLIDDQLPDTVFWPDLPYLTDEHGNVYFEVKDDEDILQTLTTENNYVDWVDVLDDEEDDMDSDETLGDWAKLGTMRSSHPMYFAKKMSEAASDNPMMDCMYQPPSGLCIQGLLQPAFIEESSVIRKHMSDRQSHNDETNKVEKLVEDSLDVPGINGHDHNSDLKSSSQNGSIWAEEEEKDKNLRTGSSFYKLEMVKIQLISPHGNQAC</sequence>
<evidence type="ECO:0000313" key="2">
    <source>
        <dbReference type="EMBL" id="KAF9617762.1"/>
    </source>
</evidence>
<name>A0A835IK15_9MAGN</name>
<dbReference type="EMBL" id="JADFTS010000003">
    <property type="protein sequence ID" value="KAF9617762.1"/>
    <property type="molecule type" value="Genomic_DNA"/>
</dbReference>
<protein>
    <submittedName>
        <fullName evidence="2">Uncharacterized protein</fullName>
    </submittedName>
</protein>
<dbReference type="AlphaFoldDB" id="A0A835IK15"/>
<accession>A0A835IK15</accession>